<name>A0A6A5YBI3_9PEZI</name>
<keyword evidence="3" id="KW-1185">Reference proteome</keyword>
<sequence length="995" mass="107799">MAFSHDGSTAPIVGNPPAPPLSPNKLVKRSSSLRHAGVPERRPVLRRPATSHQRSATLQARPTFMDSHDDIESHCPVLSPREPPEVRWRQYFSTKVNRPETAKKRGLSGEAAIIRRIEPDEKHYPTLLLAGAVKAPVLEIEDSFSQYGDSEDGRSRPQTPLALDGPWSNPAPMPVLSPPVAETLAPPETLVDESRSRRSFTINDILGTIPQPKRFRASNGRSSGNRLVRKLGLRSESYSRPSSGDDIATANEEPRRSTSSSKRDIGDIHRFSPRELYSCHTSRNEESEPPALKVNRPLSAPVPPIPPIPSSYASDLVHSPVSLVFPQPLPAAPYSRPCSGRPNSPAVTRPSRTSTAPSEQCSTLVGSDFDGRGLGSGEDDDTDYQSETVFDSLRTRGTRSITGGSRGPRIETIFDDESPPPTKSKVSALRDLLPKGTFLEPAVDLQGAHAITEEEESVSTPMRTPGPERRGSPTPGPRSSSRFSTDIPSSPPDLRKPLSLGTLEWDTAADGEDDGRWSLNDDGSEDMWAGSSHALPNGVVATPLSLNGSNPTLVGAAASSPGMPLAPHWAAIGDHADRDARSSIFDWSEPPADQSSGNRTPPRPKTVHGKKDTDGRGSRALGRRVPSGLHARSQSVPVVPVLTNKRDTVITTKFGTWGVGSKGVTEDWNDDFDFTGPNDGHHSDGDEKRVDSASSMIVPETIKEQQTNVLANIGLLREWGLLIEELKDLRARGASLDIMDGPYLGMWQEVDAMIDLADQEVDDPAIVPRLSPPSSPGFDADAFDEPPTNTPNSGRTRARSILQVRGEGLDSRASPGPSSAARACRRKSILNTTDDIFSSPAPSQKTSQNTPADSPTATRPRKNSEAVARSVIEALQKRRSTLEPLEVLKPVPATKKVPFDTATLKHIVPYVNGLTRKCKDALRETERLYSSPTQSPTHELGISQIFHGHPDGSPSSRKSRRSRSNHTTNGSLLNGESFLSRQNDLVAHMELMTVM</sequence>
<feature type="region of interest" description="Disordered" evidence="1">
    <location>
        <begin position="585"/>
        <end position="632"/>
    </location>
</feature>
<feature type="region of interest" description="Disordered" evidence="1">
    <location>
        <begin position="145"/>
        <end position="181"/>
    </location>
</feature>
<dbReference type="Proteomes" id="UP000799776">
    <property type="component" value="Unassembled WGS sequence"/>
</dbReference>
<dbReference type="OrthoDB" id="5346713at2759"/>
<feature type="compositionally biased region" description="Polar residues" evidence="1">
    <location>
        <begin position="832"/>
        <end position="857"/>
    </location>
</feature>
<dbReference type="InterPro" id="IPR045342">
    <property type="entry name" value="Etd1"/>
</dbReference>
<feature type="compositionally biased region" description="Polar residues" evidence="1">
    <location>
        <begin position="341"/>
        <end position="365"/>
    </location>
</feature>
<dbReference type="GO" id="GO:1902412">
    <property type="term" value="P:regulation of mitotic cytokinesis"/>
    <property type="evidence" value="ECO:0007669"/>
    <property type="project" value="InterPro"/>
</dbReference>
<accession>A0A6A5YBI3</accession>
<feature type="region of interest" description="Disordered" evidence="1">
    <location>
        <begin position="448"/>
        <end position="531"/>
    </location>
</feature>
<proteinExistence type="predicted"/>
<feature type="compositionally biased region" description="Basic and acidic residues" evidence="1">
    <location>
        <begin position="252"/>
        <end position="273"/>
    </location>
</feature>
<evidence type="ECO:0000313" key="3">
    <source>
        <dbReference type="Proteomes" id="UP000799776"/>
    </source>
</evidence>
<protein>
    <submittedName>
        <fullName evidence="2">Uncharacterized protein</fullName>
    </submittedName>
</protein>
<feature type="compositionally biased region" description="Polar residues" evidence="1">
    <location>
        <begin position="965"/>
        <end position="976"/>
    </location>
</feature>
<evidence type="ECO:0000313" key="2">
    <source>
        <dbReference type="EMBL" id="KAF2089068.1"/>
    </source>
</evidence>
<feature type="region of interest" description="Disordered" evidence="1">
    <location>
        <begin position="943"/>
        <end position="976"/>
    </location>
</feature>
<reference evidence="2" key="1">
    <citation type="journal article" date="2020" name="Stud. Mycol.">
        <title>101 Dothideomycetes genomes: a test case for predicting lifestyles and emergence of pathogens.</title>
        <authorList>
            <person name="Haridas S."/>
            <person name="Albert R."/>
            <person name="Binder M."/>
            <person name="Bloem J."/>
            <person name="Labutti K."/>
            <person name="Salamov A."/>
            <person name="Andreopoulos B."/>
            <person name="Baker S."/>
            <person name="Barry K."/>
            <person name="Bills G."/>
            <person name="Bluhm B."/>
            <person name="Cannon C."/>
            <person name="Castanera R."/>
            <person name="Culley D."/>
            <person name="Daum C."/>
            <person name="Ezra D."/>
            <person name="Gonzalez J."/>
            <person name="Henrissat B."/>
            <person name="Kuo A."/>
            <person name="Liang C."/>
            <person name="Lipzen A."/>
            <person name="Lutzoni F."/>
            <person name="Magnuson J."/>
            <person name="Mondo S."/>
            <person name="Nolan M."/>
            <person name="Ohm R."/>
            <person name="Pangilinan J."/>
            <person name="Park H.-J."/>
            <person name="Ramirez L."/>
            <person name="Alfaro M."/>
            <person name="Sun H."/>
            <person name="Tritt A."/>
            <person name="Yoshinaga Y."/>
            <person name="Zwiers L.-H."/>
            <person name="Turgeon B."/>
            <person name="Goodwin S."/>
            <person name="Spatafora J."/>
            <person name="Crous P."/>
            <person name="Grigoriev I."/>
        </authorList>
    </citation>
    <scope>NUCLEOTIDE SEQUENCE</scope>
    <source>
        <strain evidence="2">CBS 121410</strain>
    </source>
</reference>
<feature type="region of interest" description="Disordered" evidence="1">
    <location>
        <begin position="765"/>
        <end position="798"/>
    </location>
</feature>
<organism evidence="2 3">
    <name type="scientific">Saccharata proteae CBS 121410</name>
    <dbReference type="NCBI Taxonomy" id="1314787"/>
    <lineage>
        <taxon>Eukaryota</taxon>
        <taxon>Fungi</taxon>
        <taxon>Dikarya</taxon>
        <taxon>Ascomycota</taxon>
        <taxon>Pezizomycotina</taxon>
        <taxon>Dothideomycetes</taxon>
        <taxon>Dothideomycetes incertae sedis</taxon>
        <taxon>Botryosphaeriales</taxon>
        <taxon>Saccharataceae</taxon>
        <taxon>Saccharata</taxon>
    </lineage>
</organism>
<gene>
    <name evidence="2" type="ORF">K490DRAFT_38207</name>
</gene>
<feature type="region of interest" description="Disordered" evidence="1">
    <location>
        <begin position="1"/>
        <end position="61"/>
    </location>
</feature>
<dbReference type="GO" id="GO:0005096">
    <property type="term" value="F:GTPase activator activity"/>
    <property type="evidence" value="ECO:0007669"/>
    <property type="project" value="InterPro"/>
</dbReference>
<dbReference type="EMBL" id="ML978715">
    <property type="protein sequence ID" value="KAF2089068.1"/>
    <property type="molecule type" value="Genomic_DNA"/>
</dbReference>
<feature type="region of interest" description="Disordered" evidence="1">
    <location>
        <begin position="832"/>
        <end position="867"/>
    </location>
</feature>
<evidence type="ECO:0000256" key="1">
    <source>
        <dbReference type="SAM" id="MobiDB-lite"/>
    </source>
</evidence>
<dbReference type="Pfam" id="PF20162">
    <property type="entry name" value="Etd1"/>
    <property type="match status" value="1"/>
</dbReference>
<dbReference type="AlphaFoldDB" id="A0A6A5YBI3"/>
<feature type="region of interest" description="Disordered" evidence="1">
    <location>
        <begin position="335"/>
        <end position="425"/>
    </location>
</feature>
<feature type="region of interest" description="Disordered" evidence="1">
    <location>
        <begin position="211"/>
        <end position="299"/>
    </location>
</feature>
<feature type="compositionally biased region" description="Polar residues" evidence="1">
    <location>
        <begin position="50"/>
        <end position="60"/>
    </location>
</feature>